<gene>
    <name evidence="3" type="ORF">Raf01_60140</name>
</gene>
<dbReference type="Gene3D" id="3.90.1150.140">
    <property type="match status" value="1"/>
</dbReference>
<dbReference type="GO" id="GO:0033922">
    <property type="term" value="F:peptidoglycan beta-N-acetylmuramidase activity"/>
    <property type="evidence" value="ECO:0007669"/>
    <property type="project" value="InterPro"/>
</dbReference>
<accession>A0A8J3QXB8</accession>
<dbReference type="RefSeq" id="WP_239134033.1">
    <property type="nucleotide sequence ID" value="NZ_BONZ01000058.1"/>
</dbReference>
<dbReference type="PANTHER" id="PTHR42915">
    <property type="entry name" value="HYPOTHETICAL 460 KDA PROTEIN IN FEUA-SIGW INTERGENIC REGION [PRECURSOR]"/>
    <property type="match status" value="1"/>
</dbReference>
<dbReference type="EMBL" id="BONZ01000058">
    <property type="protein sequence ID" value="GIH17842.1"/>
    <property type="molecule type" value="Genomic_DNA"/>
</dbReference>
<sequence>MRTGLEVLMSSGYAALRGQRVGVITNPTGILRDRRHEIDVMHGDDRIDLVAVFGPEHGFRGTAQAGGSQGFYDDPRTGLPVYDTYGKSGQALADVLTASGVDTVVYDIQDVGARFYTYIWTLYDSMVAAAMAGKRFVVLDRPNASSGRQALGPVLDPRYATFVGRKPIAQAHGMTVGELARLYNGQWVAGDAGRPAELTVLEMDGWRRDMFFEDTGLPWVPPSPNMPTVDTAVVYSGTCLFEGTTASEGRGTTRPFEEIGAPYGDWRWRDALTALNLPGAAFREAYFAPTFDKWVGQTVGGVQLYVTDRRVYDPVRTAVAMLVTLRQLYPDHFAWRPDLWIDTLTGSDQVRTSIDAGHGVDDVVAGWQAGLRAFRALRERYLIYRDHGGAR</sequence>
<reference evidence="3" key="1">
    <citation type="submission" date="2021-01" db="EMBL/GenBank/DDBJ databases">
        <title>Whole genome shotgun sequence of Rugosimonospora africana NBRC 104875.</title>
        <authorList>
            <person name="Komaki H."/>
            <person name="Tamura T."/>
        </authorList>
    </citation>
    <scope>NUCLEOTIDE SEQUENCE</scope>
    <source>
        <strain evidence="3">NBRC 104875</strain>
    </source>
</reference>
<keyword evidence="4" id="KW-1185">Reference proteome</keyword>
<comment type="caution">
    <text evidence="3">The sequence shown here is derived from an EMBL/GenBank/DDBJ whole genome shotgun (WGS) entry which is preliminary data.</text>
</comment>
<proteinExistence type="predicted"/>
<evidence type="ECO:0008006" key="5">
    <source>
        <dbReference type="Google" id="ProtNLM"/>
    </source>
</evidence>
<evidence type="ECO:0000313" key="4">
    <source>
        <dbReference type="Proteomes" id="UP000642748"/>
    </source>
</evidence>
<organism evidence="3 4">
    <name type="scientific">Rugosimonospora africana</name>
    <dbReference type="NCBI Taxonomy" id="556532"/>
    <lineage>
        <taxon>Bacteria</taxon>
        <taxon>Bacillati</taxon>
        <taxon>Actinomycetota</taxon>
        <taxon>Actinomycetes</taxon>
        <taxon>Micromonosporales</taxon>
        <taxon>Micromonosporaceae</taxon>
        <taxon>Rugosimonospora</taxon>
    </lineage>
</organism>
<dbReference type="PANTHER" id="PTHR42915:SF1">
    <property type="entry name" value="PEPTIDOGLYCAN BETA-N-ACETYLMURAMIDASE NAMZ"/>
    <property type="match status" value="1"/>
</dbReference>
<evidence type="ECO:0000259" key="2">
    <source>
        <dbReference type="Pfam" id="PF20732"/>
    </source>
</evidence>
<dbReference type="AlphaFoldDB" id="A0A8J3QXB8"/>
<feature type="domain" description="Peptidoglycan beta-N-acetylmuramidase NamZ C-terminal" evidence="2">
    <location>
        <begin position="234"/>
        <end position="384"/>
    </location>
</feature>
<dbReference type="InterPro" id="IPR048503">
    <property type="entry name" value="NamZ_C"/>
</dbReference>
<dbReference type="Pfam" id="PF07075">
    <property type="entry name" value="NamZ_N"/>
    <property type="match status" value="1"/>
</dbReference>
<protein>
    <recommendedName>
        <fullName evidence="5">DUF1343 domain-containing protein</fullName>
    </recommendedName>
</protein>
<dbReference type="InterPro" id="IPR048502">
    <property type="entry name" value="NamZ_N"/>
</dbReference>
<dbReference type="Gene3D" id="3.40.50.12170">
    <property type="entry name" value="Uncharacterised protein PF07075, DUF1343"/>
    <property type="match status" value="1"/>
</dbReference>
<evidence type="ECO:0000259" key="1">
    <source>
        <dbReference type="Pfam" id="PF07075"/>
    </source>
</evidence>
<dbReference type="Pfam" id="PF20732">
    <property type="entry name" value="NamZ_C"/>
    <property type="match status" value="1"/>
</dbReference>
<name>A0A8J3QXB8_9ACTN</name>
<evidence type="ECO:0000313" key="3">
    <source>
        <dbReference type="EMBL" id="GIH17842.1"/>
    </source>
</evidence>
<dbReference type="InterPro" id="IPR008302">
    <property type="entry name" value="NamZ"/>
</dbReference>
<feature type="domain" description="Peptidoglycan beta-N-acetylmuramidase NamZ N-terminal" evidence="1">
    <location>
        <begin position="21"/>
        <end position="229"/>
    </location>
</feature>
<dbReference type="PIRSF" id="PIRSF016719">
    <property type="entry name" value="UCP016719"/>
    <property type="match status" value="1"/>
</dbReference>
<dbReference type="Proteomes" id="UP000642748">
    <property type="component" value="Unassembled WGS sequence"/>
</dbReference>